<reference evidence="2" key="1">
    <citation type="submission" date="2020-06" db="EMBL/GenBank/DDBJ databases">
        <title>Characterization of fructooligosaccharide metabolism and fructooligosaccharide-degrading enzymes in human commensal butyrate producers.</title>
        <authorList>
            <person name="Tanno H."/>
            <person name="Fujii T."/>
            <person name="Hirano K."/>
            <person name="Maeno S."/>
            <person name="Tonozuka T."/>
            <person name="Sakamoto M."/>
            <person name="Ohkuma M."/>
            <person name="Tochio T."/>
            <person name="Endo A."/>
        </authorList>
    </citation>
    <scope>NUCLEOTIDE SEQUENCE</scope>
    <source>
        <strain evidence="2">JCM 17466</strain>
    </source>
</reference>
<feature type="domain" description="YARHG" evidence="1">
    <location>
        <begin position="53"/>
        <end position="135"/>
    </location>
</feature>
<dbReference type="InterPro" id="IPR038434">
    <property type="entry name" value="YARHG_sf"/>
</dbReference>
<dbReference type="AlphaFoldDB" id="A0A916VCM9"/>
<name>A0A916VCM9_9FIRM</name>
<proteinExistence type="predicted"/>
<evidence type="ECO:0000313" key="3">
    <source>
        <dbReference type="Proteomes" id="UP000613208"/>
    </source>
</evidence>
<protein>
    <recommendedName>
        <fullName evidence="1">YARHG domain-containing protein</fullName>
    </recommendedName>
</protein>
<dbReference type="RefSeq" id="WP_201310561.1">
    <property type="nucleotide sequence ID" value="NZ_BLYI01000027.1"/>
</dbReference>
<dbReference type="SMART" id="SM01324">
    <property type="entry name" value="YARHG"/>
    <property type="match status" value="1"/>
</dbReference>
<gene>
    <name evidence="2" type="ORF">ANBU17_11930</name>
</gene>
<organism evidence="2 3">
    <name type="scientific">Anaerostipes butyraticus</name>
    <dbReference type="NCBI Taxonomy" id="645466"/>
    <lineage>
        <taxon>Bacteria</taxon>
        <taxon>Bacillati</taxon>
        <taxon>Bacillota</taxon>
        <taxon>Clostridia</taxon>
        <taxon>Lachnospirales</taxon>
        <taxon>Lachnospiraceae</taxon>
        <taxon>Anaerostipes</taxon>
    </lineage>
</organism>
<evidence type="ECO:0000313" key="2">
    <source>
        <dbReference type="EMBL" id="GFO84846.1"/>
    </source>
</evidence>
<accession>A0A916VCM9</accession>
<comment type="caution">
    <text evidence="2">The sequence shown here is derived from an EMBL/GenBank/DDBJ whole genome shotgun (WGS) entry which is preliminary data.</text>
</comment>
<dbReference type="Pfam" id="PF13308">
    <property type="entry name" value="YARHG"/>
    <property type="match status" value="1"/>
</dbReference>
<dbReference type="Gene3D" id="1.20.58.1690">
    <property type="match status" value="1"/>
</dbReference>
<dbReference type="InterPro" id="IPR025582">
    <property type="entry name" value="YARHG_dom"/>
</dbReference>
<dbReference type="EMBL" id="BLYI01000027">
    <property type="protein sequence ID" value="GFO84846.1"/>
    <property type="molecule type" value="Genomic_DNA"/>
</dbReference>
<evidence type="ECO:0000259" key="1">
    <source>
        <dbReference type="SMART" id="SM01324"/>
    </source>
</evidence>
<keyword evidence="3" id="KW-1185">Reference proteome</keyword>
<sequence length="295" mass="33713">MLKKITALMLAASVIIIAAAAIRSFSSSWTKRFPPKKTEPKQTETPAPIEKKNIELLPYSDTRLITSEEAAALSDQQLRIARCEITARHGKRVCSKETKKYFKSISWYHPSNNYDRASLSDIEKENVEILYKEELGRKQDAAKERLEEGKNGKDAKDLSSDYVDILTSFSYDDLSGKWISIEEDSDDTLVPKSTSVIEIREKDGIFYYVYYFVQIPICFTPEAAAEEGEASRVFCDCTTGLVTLDEDTGTITFYSGLSDEHPFFVFEYDVMSDRLIQTNDDKYQEIMVKNDDFKY</sequence>
<dbReference type="Proteomes" id="UP000613208">
    <property type="component" value="Unassembled WGS sequence"/>
</dbReference>